<feature type="domain" description="Baseplate J-like C-terminal" evidence="4">
    <location>
        <begin position="280"/>
        <end position="363"/>
    </location>
</feature>
<protein>
    <submittedName>
        <fullName evidence="5">Baseplate J/gp47 family protein</fullName>
    </submittedName>
</protein>
<dbReference type="OrthoDB" id="2554267at2"/>
<comment type="similarity">
    <text evidence="1">Belongs to the Mu gp47/PBSX XkdT family.</text>
</comment>
<sequence>MRELPPLLQEDTEEVIRDRMLSRLPVSLDRSEGSFPWDVLEPAAIELTQAADWAKEVLRRAFASTTFGPYLEERCAEHGVTRRPAATARSTDKTIRFTGKPGAAVPGGYVIATESTESTPALLYRVLHGISLAEDGEGFTDVEAFDAGRSGNVPAGAIHHLSEPVPGITAVTNLTALEGGTDEESDDSLRERFLLKVRTPTGSGNKSDYEQWALSIPGVGGVKVIPLWAGPGTVKVVLINEEKTAPAPSVVEAVEAFIQNGCPIGAIVTVVGATEVPIHVSVTVTLSSEGSSNEVREMIQDGVRAYLKTLAFADPLVRYTRIANIILDIPPVIDYGALKVNGNETNIEIAQDAVAILGTVTINVS</sequence>
<evidence type="ECO:0000313" key="6">
    <source>
        <dbReference type="Proteomes" id="UP000266177"/>
    </source>
</evidence>
<feature type="domain" description="Baseplate J-like central" evidence="3">
    <location>
        <begin position="203"/>
        <end position="272"/>
    </location>
</feature>
<organism evidence="5 6">
    <name type="scientific">Paenibacillus thiaminolyticus</name>
    <name type="common">Bacillus thiaminolyticus</name>
    <dbReference type="NCBI Taxonomy" id="49283"/>
    <lineage>
        <taxon>Bacteria</taxon>
        <taxon>Bacillati</taxon>
        <taxon>Bacillota</taxon>
        <taxon>Bacilli</taxon>
        <taxon>Bacillales</taxon>
        <taxon>Paenibacillaceae</taxon>
        <taxon>Paenibacillus</taxon>
    </lineage>
</organism>
<dbReference type="AlphaFoldDB" id="A0A3A3GHA8"/>
<feature type="domain" description="Baseplate protein J-like barrel" evidence="2">
    <location>
        <begin position="94"/>
        <end position="180"/>
    </location>
</feature>
<dbReference type="InterPro" id="IPR006949">
    <property type="entry name" value="Barrel_Baseplate_J-like"/>
</dbReference>
<dbReference type="Pfam" id="PF04865">
    <property type="entry name" value="Baseplate_J"/>
    <property type="match status" value="1"/>
</dbReference>
<dbReference type="Pfam" id="PF26079">
    <property type="entry name" value="Baseplate_J_C"/>
    <property type="match status" value="1"/>
</dbReference>
<proteinExistence type="inferred from homology"/>
<dbReference type="InterPro" id="IPR058531">
    <property type="entry name" value="Baseplate_J_M"/>
</dbReference>
<dbReference type="PANTHER" id="PTHR37829">
    <property type="entry name" value="PHAGE-LIKE ELEMENT PBSX PROTEIN XKDT"/>
    <property type="match status" value="1"/>
</dbReference>
<dbReference type="Pfam" id="PF26078">
    <property type="entry name" value="Baseplate_J_M"/>
    <property type="match status" value="1"/>
</dbReference>
<dbReference type="RefSeq" id="WP_119794230.1">
    <property type="nucleotide sequence ID" value="NZ_QYZD01000011.1"/>
</dbReference>
<dbReference type="InterPro" id="IPR052399">
    <property type="entry name" value="Phage_Baseplate_Assmbl_Protein"/>
</dbReference>
<evidence type="ECO:0000259" key="2">
    <source>
        <dbReference type="Pfam" id="PF04865"/>
    </source>
</evidence>
<reference evidence="5 6" key="1">
    <citation type="submission" date="2018-09" db="EMBL/GenBank/DDBJ databases">
        <title>Paenibacillus SK2017-BO5.</title>
        <authorList>
            <person name="Piskunova J.V."/>
            <person name="Dubiley S.A."/>
            <person name="Severinov K.V."/>
        </authorList>
    </citation>
    <scope>NUCLEOTIDE SEQUENCE [LARGE SCALE GENOMIC DNA]</scope>
    <source>
        <strain evidence="5 6">BO5</strain>
    </source>
</reference>
<gene>
    <name evidence="5" type="ORF">DQX05_14145</name>
</gene>
<dbReference type="EMBL" id="QYZD01000011">
    <property type="protein sequence ID" value="RJG23379.1"/>
    <property type="molecule type" value="Genomic_DNA"/>
</dbReference>
<evidence type="ECO:0000256" key="1">
    <source>
        <dbReference type="ARBA" id="ARBA00038087"/>
    </source>
</evidence>
<name>A0A3A3GHA8_PANTH</name>
<evidence type="ECO:0000259" key="3">
    <source>
        <dbReference type="Pfam" id="PF26078"/>
    </source>
</evidence>
<evidence type="ECO:0000313" key="5">
    <source>
        <dbReference type="EMBL" id="RJG23379.1"/>
    </source>
</evidence>
<evidence type="ECO:0000259" key="4">
    <source>
        <dbReference type="Pfam" id="PF26079"/>
    </source>
</evidence>
<dbReference type="PANTHER" id="PTHR37829:SF3">
    <property type="entry name" value="PROTEIN JAYE-RELATED"/>
    <property type="match status" value="1"/>
</dbReference>
<dbReference type="InterPro" id="IPR058530">
    <property type="entry name" value="Baseplate_J-like_C"/>
</dbReference>
<dbReference type="Proteomes" id="UP000266177">
    <property type="component" value="Unassembled WGS sequence"/>
</dbReference>
<accession>A0A3A3GHA8</accession>
<comment type="caution">
    <text evidence="5">The sequence shown here is derived from an EMBL/GenBank/DDBJ whole genome shotgun (WGS) entry which is preliminary data.</text>
</comment>